<accession>H0EZA8</accession>
<evidence type="ECO:0000313" key="2">
    <source>
        <dbReference type="EMBL" id="EHK96136.1"/>
    </source>
</evidence>
<evidence type="ECO:0000313" key="3">
    <source>
        <dbReference type="Proteomes" id="UP000005446"/>
    </source>
</evidence>
<dbReference type="EMBL" id="AGUE01000276">
    <property type="protein sequence ID" value="EHK96136.1"/>
    <property type="molecule type" value="Genomic_DNA"/>
</dbReference>
<dbReference type="OrthoDB" id="10284190at2759"/>
<evidence type="ECO:0000256" key="1">
    <source>
        <dbReference type="SAM" id="Phobius"/>
    </source>
</evidence>
<reference evidence="2 3" key="1">
    <citation type="journal article" date="2012" name="Eukaryot. Cell">
        <title>Genome sequence of the fungus Glarea lozoyensis: the first genome sequence of a species from the Helotiaceae family.</title>
        <authorList>
            <person name="Youssar L."/>
            <person name="Gruening B.A."/>
            <person name="Erxleben A."/>
            <person name="Guenther S."/>
            <person name="Huettel W."/>
        </authorList>
    </citation>
    <scope>NUCLEOTIDE SEQUENCE [LARGE SCALE GENOMIC DNA]</scope>
    <source>
        <strain evidence="3">ATCC 74030 / MF5533</strain>
    </source>
</reference>
<keyword evidence="1" id="KW-1133">Transmembrane helix</keyword>
<gene>
    <name evidence="2" type="ORF">M7I_8171</name>
</gene>
<comment type="caution">
    <text evidence="2">The sequence shown here is derived from an EMBL/GenBank/DDBJ whole genome shotgun (WGS) entry which is preliminary data.</text>
</comment>
<dbReference type="AlphaFoldDB" id="H0EZA8"/>
<sequence length="313" mass="34570">MDKSPQQQKKDLITKLGKTGGKEFEKDVQDLLSAKPSEQIIPRLWTRTDLMRDFRKELEKSSDGVELKATFFSAALSKAIEKVASGGAGDPTGLIDQATDFVLDTVQKRGVGEVVGYVVQKDFESKAARKAMRSFGTKFILMSIALAKGTALTPAAPVGMIITYILYLHEAAKEKQDNWNKELAKVLDERLETIRANAQAKLDAKHETQIRRFLLSNIAHETEDSSPLGKYKNFTLSIGDAAQIRDNIRANLANAVTNADLILIASQLGLKTSKTQTLTLTEGQIEKLNAFAQDIKDADFHIDVMDENKLNAM</sequence>
<dbReference type="Proteomes" id="UP000005446">
    <property type="component" value="Unassembled WGS sequence"/>
</dbReference>
<protein>
    <submittedName>
        <fullName evidence="2">Uncharacterized protein</fullName>
    </submittedName>
</protein>
<keyword evidence="3" id="KW-1185">Reference proteome</keyword>
<dbReference type="HOGENOM" id="CLU_888658_0_0_1"/>
<keyword evidence="1" id="KW-0472">Membrane</keyword>
<proteinExistence type="predicted"/>
<dbReference type="InParanoid" id="H0EZA8"/>
<feature type="transmembrane region" description="Helical" evidence="1">
    <location>
        <begin position="139"/>
        <end position="167"/>
    </location>
</feature>
<name>H0EZA8_GLAL7</name>
<keyword evidence="1" id="KW-0812">Transmembrane</keyword>
<organism evidence="2 3">
    <name type="scientific">Glarea lozoyensis (strain ATCC 74030 / MF5533)</name>
    <dbReference type="NCBI Taxonomy" id="1104152"/>
    <lineage>
        <taxon>Eukaryota</taxon>
        <taxon>Fungi</taxon>
        <taxon>Dikarya</taxon>
        <taxon>Ascomycota</taxon>
        <taxon>Pezizomycotina</taxon>
        <taxon>Leotiomycetes</taxon>
        <taxon>Helotiales</taxon>
        <taxon>Helotiaceae</taxon>
        <taxon>Glarea</taxon>
    </lineage>
</organism>